<evidence type="ECO:0000313" key="2">
    <source>
        <dbReference type="Proteomes" id="UP000499080"/>
    </source>
</evidence>
<gene>
    <name evidence="1" type="ORF">AVEN_154376_1</name>
</gene>
<protein>
    <submittedName>
        <fullName evidence="1">Uncharacterized protein</fullName>
    </submittedName>
</protein>
<reference evidence="1 2" key="1">
    <citation type="journal article" date="2019" name="Sci. Rep.">
        <title>Orb-weaving spider Araneus ventricosus genome elucidates the spidroin gene catalogue.</title>
        <authorList>
            <person name="Kono N."/>
            <person name="Nakamura H."/>
            <person name="Ohtoshi R."/>
            <person name="Moran D.A.P."/>
            <person name="Shinohara A."/>
            <person name="Yoshida Y."/>
            <person name="Fujiwara M."/>
            <person name="Mori M."/>
            <person name="Tomita M."/>
            <person name="Arakawa K."/>
        </authorList>
    </citation>
    <scope>NUCLEOTIDE SEQUENCE [LARGE SCALE GENOMIC DNA]</scope>
</reference>
<sequence length="91" mass="11115">MIYPRFEKLNPIEFENILHQRKEDEGHYSSVRKINLRLRHTMMTYDMQGEMIYPLFEKLTSEFEIHSASREEEECGIIAERNINHRYMSYV</sequence>
<dbReference type="AlphaFoldDB" id="A0A4Y2WET2"/>
<comment type="caution">
    <text evidence="1">The sequence shown here is derived from an EMBL/GenBank/DDBJ whole genome shotgun (WGS) entry which is preliminary data.</text>
</comment>
<proteinExistence type="predicted"/>
<dbReference type="Proteomes" id="UP000499080">
    <property type="component" value="Unassembled WGS sequence"/>
</dbReference>
<name>A0A4Y2WET2_ARAVE</name>
<dbReference type="EMBL" id="BGPR01059005">
    <property type="protein sequence ID" value="GBO35086.1"/>
    <property type="molecule type" value="Genomic_DNA"/>
</dbReference>
<evidence type="ECO:0000313" key="1">
    <source>
        <dbReference type="EMBL" id="GBO35086.1"/>
    </source>
</evidence>
<organism evidence="1 2">
    <name type="scientific">Araneus ventricosus</name>
    <name type="common">Orbweaver spider</name>
    <name type="synonym">Epeira ventricosa</name>
    <dbReference type="NCBI Taxonomy" id="182803"/>
    <lineage>
        <taxon>Eukaryota</taxon>
        <taxon>Metazoa</taxon>
        <taxon>Ecdysozoa</taxon>
        <taxon>Arthropoda</taxon>
        <taxon>Chelicerata</taxon>
        <taxon>Arachnida</taxon>
        <taxon>Araneae</taxon>
        <taxon>Araneomorphae</taxon>
        <taxon>Entelegynae</taxon>
        <taxon>Araneoidea</taxon>
        <taxon>Araneidae</taxon>
        <taxon>Araneus</taxon>
    </lineage>
</organism>
<accession>A0A4Y2WET2</accession>
<keyword evidence="2" id="KW-1185">Reference proteome</keyword>